<accession>A0A2U2C4F7</accession>
<dbReference type="Proteomes" id="UP000244940">
    <property type="component" value="Unassembled WGS sequence"/>
</dbReference>
<keyword evidence="2" id="KW-1185">Reference proteome</keyword>
<proteinExistence type="predicted"/>
<dbReference type="GeneID" id="94367365"/>
<dbReference type="EMBL" id="QEYD01000017">
    <property type="protein sequence ID" value="PWE26729.1"/>
    <property type="molecule type" value="Genomic_DNA"/>
</dbReference>
<gene>
    <name evidence="1" type="ORF">C4N9_20945</name>
</gene>
<sequence>MTRLEFAKERQHDLMLPEVGFRADLINDMIALNPVRRIGPKQPGWDGLRSVDWPEMQAYAASVGADWCAWDFQTVYSMSAAFLTGLREGADPLCIPPTERASR</sequence>
<organism evidence="1 2">
    <name type="scientific">Pararhodobacter marinus</name>
    <dbReference type="NCBI Taxonomy" id="2184063"/>
    <lineage>
        <taxon>Bacteria</taxon>
        <taxon>Pseudomonadati</taxon>
        <taxon>Pseudomonadota</taxon>
        <taxon>Alphaproteobacteria</taxon>
        <taxon>Rhodobacterales</taxon>
        <taxon>Paracoccaceae</taxon>
        <taxon>Pararhodobacter</taxon>
    </lineage>
</organism>
<comment type="caution">
    <text evidence="1">The sequence shown here is derived from an EMBL/GenBank/DDBJ whole genome shotgun (WGS) entry which is preliminary data.</text>
</comment>
<evidence type="ECO:0000313" key="1">
    <source>
        <dbReference type="EMBL" id="PWE26729.1"/>
    </source>
</evidence>
<protein>
    <submittedName>
        <fullName evidence="1">Uncharacterized protein</fullName>
    </submittedName>
</protein>
<evidence type="ECO:0000313" key="2">
    <source>
        <dbReference type="Proteomes" id="UP000244940"/>
    </source>
</evidence>
<name>A0A2U2C4F7_9RHOB</name>
<dbReference type="RefSeq" id="WP_109535290.1">
    <property type="nucleotide sequence ID" value="NZ_QEYD01000017.1"/>
</dbReference>
<reference evidence="1 2" key="1">
    <citation type="submission" date="2018-05" db="EMBL/GenBank/DDBJ databases">
        <title>Pararhodobacter marina sp. nov., isolated from deep-sea water of the Indian Ocean.</title>
        <authorList>
            <person name="Lai Q.Sr."/>
            <person name="Liu X."/>
            <person name="Shao Z."/>
        </authorList>
    </citation>
    <scope>NUCLEOTIDE SEQUENCE [LARGE SCALE GENOMIC DNA]</scope>
    <source>
        <strain evidence="1 2">CIC4N-9</strain>
    </source>
</reference>
<dbReference type="AlphaFoldDB" id="A0A2U2C4F7"/>